<dbReference type="Pfam" id="PF00144">
    <property type="entry name" value="Beta-lactamase"/>
    <property type="match status" value="1"/>
</dbReference>
<dbReference type="PANTHER" id="PTHR46825">
    <property type="entry name" value="D-ALANYL-D-ALANINE-CARBOXYPEPTIDASE/ENDOPEPTIDASE AMPH"/>
    <property type="match status" value="1"/>
</dbReference>
<dbReference type="SUPFAM" id="SSF56601">
    <property type="entry name" value="beta-lactamase/transpeptidase-like"/>
    <property type="match status" value="1"/>
</dbReference>
<evidence type="ECO:0000256" key="1">
    <source>
        <dbReference type="SAM" id="SignalP"/>
    </source>
</evidence>
<proteinExistence type="predicted"/>
<dbReference type="InterPro" id="IPR001466">
    <property type="entry name" value="Beta-lactam-related"/>
</dbReference>
<reference evidence="3" key="2">
    <citation type="journal article" date="2021" name="Genome Biol. Evol.">
        <title>Developing a high-quality reference genome for a parasitic bivalve with doubly uniparental inheritance (Bivalvia: Unionida).</title>
        <authorList>
            <person name="Smith C.H."/>
        </authorList>
    </citation>
    <scope>NUCLEOTIDE SEQUENCE</scope>
    <source>
        <strain evidence="3">CHS0354</strain>
        <tissue evidence="3">Mantle</tissue>
    </source>
</reference>
<feature type="domain" description="Beta-lactamase-related" evidence="2">
    <location>
        <begin position="36"/>
        <end position="344"/>
    </location>
</feature>
<protein>
    <recommendedName>
        <fullName evidence="2">Beta-lactamase-related domain-containing protein</fullName>
    </recommendedName>
</protein>
<gene>
    <name evidence="3" type="ORF">CHS0354_026962</name>
</gene>
<dbReference type="Proteomes" id="UP001195483">
    <property type="component" value="Unassembled WGS sequence"/>
</dbReference>
<evidence type="ECO:0000259" key="2">
    <source>
        <dbReference type="Pfam" id="PF00144"/>
    </source>
</evidence>
<keyword evidence="1" id="KW-0732">Signal</keyword>
<dbReference type="InterPro" id="IPR050491">
    <property type="entry name" value="AmpC-like"/>
</dbReference>
<reference evidence="3" key="1">
    <citation type="journal article" date="2021" name="Genome Biol. Evol.">
        <title>A High-Quality Reference Genome for a Parasitic Bivalve with Doubly Uniparental Inheritance (Bivalvia: Unionida).</title>
        <authorList>
            <person name="Smith C.H."/>
        </authorList>
    </citation>
    <scope>NUCLEOTIDE SEQUENCE</scope>
    <source>
        <strain evidence="3">CHS0354</strain>
    </source>
</reference>
<evidence type="ECO:0000313" key="4">
    <source>
        <dbReference type="Proteomes" id="UP001195483"/>
    </source>
</evidence>
<comment type="caution">
    <text evidence="3">The sequence shown here is derived from an EMBL/GenBank/DDBJ whole genome shotgun (WGS) entry which is preliminary data.</text>
</comment>
<reference evidence="3" key="3">
    <citation type="submission" date="2023-05" db="EMBL/GenBank/DDBJ databases">
        <authorList>
            <person name="Smith C.H."/>
        </authorList>
    </citation>
    <scope>NUCLEOTIDE SEQUENCE</scope>
    <source>
        <strain evidence="3">CHS0354</strain>
        <tissue evidence="3">Mantle</tissue>
    </source>
</reference>
<dbReference type="Gene3D" id="3.40.710.10">
    <property type="entry name" value="DD-peptidase/beta-lactamase superfamily"/>
    <property type="match status" value="1"/>
</dbReference>
<evidence type="ECO:0000313" key="3">
    <source>
        <dbReference type="EMBL" id="KAK3589307.1"/>
    </source>
</evidence>
<feature type="signal peptide" evidence="1">
    <location>
        <begin position="1"/>
        <end position="20"/>
    </location>
</feature>
<dbReference type="AlphaFoldDB" id="A0AAE0VU66"/>
<name>A0AAE0VU66_9BIVA</name>
<sequence length="696" mass="79029">MEKLRLFLLNLAVASQVVCSAGSSPVTDVKFSEGFKNFIQESGYKGGAAGVLFGERLGFTIGYGHAYPGYSIHATTLLPLSSISKSITAVAVLKLAENGKLDLSSKVFGRHGIINSIAPHKDTVDPRLYEITVDDLLHHAGGWDAQVGSVSDPMFNEVLVKQSSIMANITKELNSSAPLNPYDIIKFMMSVPLDFNPGTKSVPSNFGYSLLGRIIEEVTSSTYEDYIHHQILTPCGMWHTKLGPRHGMEFSSKPVEDATKDANINHESITQYYAYNYPYLVDSALGWFSNVYDVMRFVQCLDGSSGYSLLNATMIDNLLAKPRAGPQHVESWQGAGFMVHYSGSVWVEADSFSSDVILLHQNLLHNKDRKTTQSSSSDNEPTAWVYLLDGKSHNVTPLKQLSKAMIDAEEKWPIDNFYVDDVVDNIVTSGKVTRITRYMLEEHRANPYLQALHHLKYDVKWLNAYTHDKKTYMTVIAEENPSSTRLSIAKTGLSEEKLIQTKLHLEDYGYNMTFLQNYKSYSHQDHYTFLAIFRIGAIKNTTHIRYGLRHYDRPYNTLLNLYEERGYHPLVQSLEYRRNDALISFIFEEDAGERKSEYKSYEDISETNLEKLVQLNAVQQKKLVYLDATDKHGKPRFSAVFKKMGLSKWLFNIALTEQDLDETITRKQREGLLPTIIVGYTDRQRKLQFTLYMEKM</sequence>
<keyword evidence="4" id="KW-1185">Reference proteome</keyword>
<accession>A0AAE0VU66</accession>
<organism evidence="3 4">
    <name type="scientific">Potamilus streckersoni</name>
    <dbReference type="NCBI Taxonomy" id="2493646"/>
    <lineage>
        <taxon>Eukaryota</taxon>
        <taxon>Metazoa</taxon>
        <taxon>Spiralia</taxon>
        <taxon>Lophotrochozoa</taxon>
        <taxon>Mollusca</taxon>
        <taxon>Bivalvia</taxon>
        <taxon>Autobranchia</taxon>
        <taxon>Heteroconchia</taxon>
        <taxon>Palaeoheterodonta</taxon>
        <taxon>Unionida</taxon>
        <taxon>Unionoidea</taxon>
        <taxon>Unionidae</taxon>
        <taxon>Ambleminae</taxon>
        <taxon>Lampsilini</taxon>
        <taxon>Potamilus</taxon>
    </lineage>
</organism>
<dbReference type="PANTHER" id="PTHR46825:SF9">
    <property type="entry name" value="BETA-LACTAMASE-RELATED DOMAIN-CONTAINING PROTEIN"/>
    <property type="match status" value="1"/>
</dbReference>
<dbReference type="EMBL" id="JAEAOA010001605">
    <property type="protein sequence ID" value="KAK3589307.1"/>
    <property type="molecule type" value="Genomic_DNA"/>
</dbReference>
<feature type="chain" id="PRO_5042233515" description="Beta-lactamase-related domain-containing protein" evidence="1">
    <location>
        <begin position="21"/>
        <end position="696"/>
    </location>
</feature>
<dbReference type="InterPro" id="IPR012338">
    <property type="entry name" value="Beta-lactam/transpept-like"/>
</dbReference>